<dbReference type="EMBL" id="FLOC01000006">
    <property type="protein sequence ID" value="SBS29067.1"/>
    <property type="molecule type" value="Genomic_DNA"/>
</dbReference>
<proteinExistence type="inferred from homology"/>
<evidence type="ECO:0000313" key="3">
    <source>
        <dbReference type="EMBL" id="SBS29067.1"/>
    </source>
</evidence>
<dbReference type="Pfam" id="PF02604">
    <property type="entry name" value="PhdYeFM_antitox"/>
    <property type="match status" value="1"/>
</dbReference>
<comment type="function">
    <text evidence="2">Antitoxin component of a type II toxin-antitoxin (TA) system.</text>
</comment>
<dbReference type="RefSeq" id="WP_067207912.1">
    <property type="nucleotide sequence ID" value="NZ_FLOC01000006.1"/>
</dbReference>
<name>A0A1A8T8Q7_9GAMM</name>
<comment type="similarity">
    <text evidence="1 2">Belongs to the phD/YefM antitoxin family.</text>
</comment>
<reference evidence="3 4" key="1">
    <citation type="submission" date="2016-06" db="EMBL/GenBank/DDBJ databases">
        <authorList>
            <person name="Kjaerup R.B."/>
            <person name="Dalgaard T.S."/>
            <person name="Juul-Madsen H.R."/>
        </authorList>
    </citation>
    <scope>NUCLEOTIDE SEQUENCE [LARGE SCALE GENOMIC DNA]</scope>
    <source>
        <strain evidence="3 4">CECT 5080</strain>
    </source>
</reference>
<evidence type="ECO:0000256" key="2">
    <source>
        <dbReference type="RuleBase" id="RU362080"/>
    </source>
</evidence>
<organism evidence="3 4">
    <name type="scientific">Marinomonas aquimarina</name>
    <dbReference type="NCBI Taxonomy" id="295068"/>
    <lineage>
        <taxon>Bacteria</taxon>
        <taxon>Pseudomonadati</taxon>
        <taxon>Pseudomonadota</taxon>
        <taxon>Gammaproteobacteria</taxon>
        <taxon>Oceanospirillales</taxon>
        <taxon>Oceanospirillaceae</taxon>
        <taxon>Marinomonas</taxon>
    </lineage>
</organism>
<dbReference type="InterPro" id="IPR036165">
    <property type="entry name" value="YefM-like_sf"/>
</dbReference>
<dbReference type="SUPFAM" id="SSF143120">
    <property type="entry name" value="YefM-like"/>
    <property type="match status" value="1"/>
</dbReference>
<dbReference type="InterPro" id="IPR006442">
    <property type="entry name" value="Antitoxin_Phd/YefM"/>
</dbReference>
<evidence type="ECO:0000313" key="4">
    <source>
        <dbReference type="Proteomes" id="UP000092627"/>
    </source>
</evidence>
<accession>A0A1A8T8Q7</accession>
<dbReference type="AlphaFoldDB" id="A0A1A8T8Q7"/>
<dbReference type="OrthoDB" id="9802003at2"/>
<dbReference type="Gene3D" id="1.10.1220.170">
    <property type="match status" value="1"/>
</dbReference>
<dbReference type="Gene3D" id="3.40.1620.10">
    <property type="entry name" value="YefM-like domain"/>
    <property type="match status" value="1"/>
</dbReference>
<keyword evidence="4" id="KW-1185">Reference proteome</keyword>
<dbReference type="Proteomes" id="UP000092627">
    <property type="component" value="Unassembled WGS sequence"/>
</dbReference>
<gene>
    <name evidence="3" type="primary">relF</name>
    <name evidence="3" type="ORF">MAQ5080_01278</name>
</gene>
<protein>
    <recommendedName>
        <fullName evidence="2">Antitoxin</fullName>
    </recommendedName>
</protein>
<evidence type="ECO:0000256" key="1">
    <source>
        <dbReference type="ARBA" id="ARBA00009981"/>
    </source>
</evidence>
<sequence length="85" mass="9711">MRTMTVKEAQNSLPELIDQLNQDNEIIEIQHEADNVVMMSSRHYESLQESLYLLSQPGFKSDFERSVKEANAGITNSFEDVFGKS</sequence>